<dbReference type="Proteomes" id="UP000285343">
    <property type="component" value="Unassembled WGS sequence"/>
</dbReference>
<protein>
    <recommendedName>
        <fullName evidence="4">Replication protein</fullName>
    </recommendedName>
</protein>
<accession>A0A412X6Z7</accession>
<evidence type="ECO:0008006" key="4">
    <source>
        <dbReference type="Google" id="ProtNLM"/>
    </source>
</evidence>
<evidence type="ECO:0000313" key="3">
    <source>
        <dbReference type="Proteomes" id="UP000285343"/>
    </source>
</evidence>
<dbReference type="RefSeq" id="WP_117947983.1">
    <property type="nucleotide sequence ID" value="NZ_QRZC01000040.1"/>
</dbReference>
<sequence>MNTGFIALHRKLLDSPIWQVTTVEQKVILITLLLMANHSEKKWYWQGEEFICQPGQFITSLPNIVKACGNGLTVQNVRTALKKFENMNFLTDQSTKTGRLITIVNWQVYQGKREVDNRQPNSQLTDGQQTPNRQPNSQLTSNNNDNNITMINNDNNNNARACEQTKNRLEVNEKEKGFELFWELYPSKRKKPVARIAWMNMRVHSEEQYALINAAVERYKKTNQWQEENGRYIPDPDTFLQDERWTDEIKLSEAVQAADREAQEKDEWIAKNKERWAAIPPEKRKYRLACFMGLDWEEVRDMPYVGT</sequence>
<organism evidence="2 3">
    <name type="scientific">Bacteroides uniformis</name>
    <dbReference type="NCBI Taxonomy" id="820"/>
    <lineage>
        <taxon>Bacteria</taxon>
        <taxon>Pseudomonadati</taxon>
        <taxon>Bacteroidota</taxon>
        <taxon>Bacteroidia</taxon>
        <taxon>Bacteroidales</taxon>
        <taxon>Bacteroidaceae</taxon>
        <taxon>Bacteroides</taxon>
    </lineage>
</organism>
<dbReference type="AlphaFoldDB" id="A0A412X6Z7"/>
<gene>
    <name evidence="2" type="ORF">DWW14_21100</name>
</gene>
<name>A0A412X6Z7_BACUN</name>
<comment type="caution">
    <text evidence="2">The sequence shown here is derived from an EMBL/GenBank/DDBJ whole genome shotgun (WGS) entry which is preliminary data.</text>
</comment>
<dbReference type="EMBL" id="QRZC01000040">
    <property type="protein sequence ID" value="RGV36532.1"/>
    <property type="molecule type" value="Genomic_DNA"/>
</dbReference>
<evidence type="ECO:0000313" key="2">
    <source>
        <dbReference type="EMBL" id="RGV36532.1"/>
    </source>
</evidence>
<feature type="region of interest" description="Disordered" evidence="1">
    <location>
        <begin position="115"/>
        <end position="147"/>
    </location>
</feature>
<reference evidence="2 3" key="1">
    <citation type="submission" date="2018-08" db="EMBL/GenBank/DDBJ databases">
        <title>A genome reference for cultivated species of the human gut microbiota.</title>
        <authorList>
            <person name="Zou Y."/>
            <person name="Xue W."/>
            <person name="Luo G."/>
        </authorList>
    </citation>
    <scope>NUCLEOTIDE SEQUENCE [LARGE SCALE GENOMIC DNA]</scope>
    <source>
        <strain evidence="2 3">AF14-42</strain>
    </source>
</reference>
<feature type="compositionally biased region" description="Polar residues" evidence="1">
    <location>
        <begin position="118"/>
        <end position="141"/>
    </location>
</feature>
<evidence type="ECO:0000256" key="1">
    <source>
        <dbReference type="SAM" id="MobiDB-lite"/>
    </source>
</evidence>
<proteinExistence type="predicted"/>